<dbReference type="EMBL" id="NXFY01000006">
    <property type="protein sequence ID" value="PHO18494.1"/>
    <property type="molecule type" value="Genomic_DNA"/>
</dbReference>
<name>A0A2G1DJB8_9BACT</name>
<dbReference type="RefSeq" id="WP_099342131.1">
    <property type="nucleotide sequence ID" value="NZ_CP032098.1"/>
</dbReference>
<organism evidence="2 3">
    <name type="scientific">Malaciobacter molluscorum LMG 25693</name>
    <dbReference type="NCBI Taxonomy" id="870501"/>
    <lineage>
        <taxon>Bacteria</taxon>
        <taxon>Pseudomonadati</taxon>
        <taxon>Campylobacterota</taxon>
        <taxon>Epsilonproteobacteria</taxon>
        <taxon>Campylobacterales</taxon>
        <taxon>Arcobacteraceae</taxon>
        <taxon>Malaciobacter</taxon>
    </lineage>
</organism>
<evidence type="ECO:0000313" key="2">
    <source>
        <dbReference type="EMBL" id="PHO18494.1"/>
    </source>
</evidence>
<reference evidence="2 3" key="1">
    <citation type="submission" date="2017-09" db="EMBL/GenBank/DDBJ databases">
        <title>Arcobacter canalis sp. nov., a new species isolated from a water canal contaminated with urban sewage.</title>
        <authorList>
            <person name="Perez-Cataluna A."/>
            <person name="Salas-Masso N."/>
            <person name="Figueras M.J."/>
        </authorList>
    </citation>
    <scope>NUCLEOTIDE SEQUENCE [LARGE SCALE GENOMIC DNA]</scope>
    <source>
        <strain evidence="2 3">F98-3</strain>
    </source>
</reference>
<evidence type="ECO:0000313" key="3">
    <source>
        <dbReference type="Proteomes" id="UP000221222"/>
    </source>
</evidence>
<dbReference type="KEGG" id="amol:AMOL_2286"/>
<dbReference type="Proteomes" id="UP000262712">
    <property type="component" value="Chromosome"/>
</dbReference>
<accession>A0A2G1DJB8</accession>
<evidence type="ECO:0000313" key="1">
    <source>
        <dbReference type="EMBL" id="AXX93238.1"/>
    </source>
</evidence>
<evidence type="ECO:0008006" key="5">
    <source>
        <dbReference type="Google" id="ProtNLM"/>
    </source>
</evidence>
<evidence type="ECO:0000313" key="4">
    <source>
        <dbReference type="Proteomes" id="UP000262712"/>
    </source>
</evidence>
<dbReference type="AlphaFoldDB" id="A0A2G1DJB8"/>
<protein>
    <recommendedName>
        <fullName evidence="5">Helix-turn-helix domain-containing protein</fullName>
    </recommendedName>
</protein>
<dbReference type="Proteomes" id="UP000221222">
    <property type="component" value="Unassembled WGS sequence"/>
</dbReference>
<dbReference type="Gene3D" id="1.10.238.160">
    <property type="match status" value="1"/>
</dbReference>
<dbReference type="EMBL" id="CP032098">
    <property type="protein sequence ID" value="AXX93238.1"/>
    <property type="molecule type" value="Genomic_DNA"/>
</dbReference>
<keyword evidence="3" id="KW-1185">Reference proteome</keyword>
<sequence>MNEPNDKFIKIDEIVEITGIGKTKVNELIAKGKLIKPIIIEGFNNRLFSYNELQDWIEAQKQKRSKTA</sequence>
<reference evidence="1 4" key="2">
    <citation type="submission" date="2018-08" db="EMBL/GenBank/DDBJ databases">
        <title>Complete genome of the Arcobacter molluscorum type strain LMG 25693.</title>
        <authorList>
            <person name="Miller W.G."/>
            <person name="Yee E."/>
            <person name="Bono J.L."/>
        </authorList>
    </citation>
    <scope>NUCLEOTIDE SEQUENCE [LARGE SCALE GENOMIC DNA]</scope>
    <source>
        <strain evidence="1 4">CECT 7696</strain>
    </source>
</reference>
<gene>
    <name evidence="1" type="ORF">AMOL_2286</name>
    <name evidence="2" type="ORF">CPU12_05740</name>
</gene>
<proteinExistence type="predicted"/>